<reference evidence="3" key="1">
    <citation type="submission" date="2022-11" db="UniProtKB">
        <authorList>
            <consortium name="EnsemblMetazoa"/>
        </authorList>
    </citation>
    <scope>IDENTIFICATION</scope>
</reference>
<name>A0A914B1X2_PATMI</name>
<dbReference type="RefSeq" id="XP_038069496.1">
    <property type="nucleotide sequence ID" value="XM_038213568.1"/>
</dbReference>
<dbReference type="OMA" id="IASWHIA"/>
<proteinExistence type="predicted"/>
<organism evidence="3 4">
    <name type="scientific">Patiria miniata</name>
    <name type="common">Bat star</name>
    <name type="synonym">Asterina miniata</name>
    <dbReference type="NCBI Taxonomy" id="46514"/>
    <lineage>
        <taxon>Eukaryota</taxon>
        <taxon>Metazoa</taxon>
        <taxon>Echinodermata</taxon>
        <taxon>Eleutherozoa</taxon>
        <taxon>Asterozoa</taxon>
        <taxon>Asteroidea</taxon>
        <taxon>Valvatacea</taxon>
        <taxon>Valvatida</taxon>
        <taxon>Asterinidae</taxon>
        <taxon>Patiria</taxon>
    </lineage>
</organism>
<evidence type="ECO:0000256" key="1">
    <source>
        <dbReference type="SAM" id="SignalP"/>
    </source>
</evidence>
<sequence>MATLAFTAVLLSLACLAEEVKGMDCTIMQEPDADSDFKYRWVIPVRDPCLCTKVWLGGMSSHTPIRPFKVEYRDTFLHSGDIEEVQNWLNCSCSFFAPPTNPSRFTFILRPLSMPFRLNFKLKSAREPFVALAEGETEDSIFAEINIGGWGNSKSVIRPCQSDTGGACDVVQVAHNEQHIVTDMEYRPFWIDYKGGVVKVGKGGQEEAFLEWDAGAHYNRVPTHVRVGIASWHIAPSYFKFFQYC</sequence>
<dbReference type="AlphaFoldDB" id="A0A914B1X2"/>
<feature type="signal peptide" evidence="1">
    <location>
        <begin position="1"/>
        <end position="22"/>
    </location>
</feature>
<keyword evidence="4" id="KW-1185">Reference proteome</keyword>
<dbReference type="PANTHER" id="PTHR36695">
    <property type="entry name" value="AGAP008648-PA"/>
    <property type="match status" value="1"/>
</dbReference>
<dbReference type="EnsemblMetazoa" id="XM_038213568.1">
    <property type="protein sequence ID" value="XP_038069496.1"/>
    <property type="gene ID" value="LOC119738655"/>
</dbReference>
<dbReference type="InterPro" id="IPR022041">
    <property type="entry name" value="Methyltransf_FA"/>
</dbReference>
<protein>
    <recommendedName>
        <fullName evidence="2">Farnesoic acid O-methyl transferase domain-containing protein</fullName>
    </recommendedName>
</protein>
<dbReference type="GeneID" id="119738655"/>
<feature type="chain" id="PRO_5037608308" description="Farnesoic acid O-methyl transferase domain-containing protein" evidence="1">
    <location>
        <begin position="23"/>
        <end position="245"/>
    </location>
</feature>
<dbReference type="Proteomes" id="UP000887568">
    <property type="component" value="Unplaced"/>
</dbReference>
<dbReference type="Pfam" id="PF12248">
    <property type="entry name" value="Methyltransf_FA"/>
    <property type="match status" value="1"/>
</dbReference>
<feature type="domain" description="Farnesoic acid O-methyl transferase" evidence="2">
    <location>
        <begin position="116"/>
        <end position="217"/>
    </location>
</feature>
<keyword evidence="1" id="KW-0732">Signal</keyword>
<accession>A0A914B1X2</accession>
<dbReference type="OrthoDB" id="2142040at2759"/>
<evidence type="ECO:0000313" key="3">
    <source>
        <dbReference type="EnsemblMetazoa" id="XP_038069496.1"/>
    </source>
</evidence>
<evidence type="ECO:0000259" key="2">
    <source>
        <dbReference type="Pfam" id="PF12248"/>
    </source>
</evidence>
<dbReference type="PANTHER" id="PTHR36695:SF12">
    <property type="entry name" value="AGAP008648-PA"/>
    <property type="match status" value="1"/>
</dbReference>
<evidence type="ECO:0000313" key="4">
    <source>
        <dbReference type="Proteomes" id="UP000887568"/>
    </source>
</evidence>